<dbReference type="EMBL" id="PJQL01001687">
    <property type="protein sequence ID" value="RCH87293.1"/>
    <property type="molecule type" value="Genomic_DNA"/>
</dbReference>
<evidence type="ECO:0000313" key="2">
    <source>
        <dbReference type="Proteomes" id="UP000252139"/>
    </source>
</evidence>
<dbReference type="Proteomes" id="UP000252139">
    <property type="component" value="Unassembled WGS sequence"/>
</dbReference>
<protein>
    <submittedName>
        <fullName evidence="1">Uncharacterized protein</fullName>
    </submittedName>
</protein>
<accession>A0A367JBG8</accession>
<sequence length="70" mass="7872">MFLASEETQEMIINLDGAFIPERGRGYRDEVYGVADFYNFVDACEFQCPESDEVGNIDHNGVVKLGALKH</sequence>
<evidence type="ECO:0000313" key="1">
    <source>
        <dbReference type="EMBL" id="RCH87293.1"/>
    </source>
</evidence>
<name>A0A367JBG8_RHIAZ</name>
<proteinExistence type="predicted"/>
<reference evidence="1 2" key="1">
    <citation type="journal article" date="2018" name="G3 (Bethesda)">
        <title>Phylogenetic and Phylogenomic Definition of Rhizopus Species.</title>
        <authorList>
            <person name="Gryganskyi A.P."/>
            <person name="Golan J."/>
            <person name="Dolatabadi S."/>
            <person name="Mondo S."/>
            <person name="Robb S."/>
            <person name="Idnurm A."/>
            <person name="Muszewska A."/>
            <person name="Steczkiewicz K."/>
            <person name="Masonjones S."/>
            <person name="Liao H.L."/>
            <person name="Gajdeczka M.T."/>
            <person name="Anike F."/>
            <person name="Vuek A."/>
            <person name="Anishchenko I.M."/>
            <person name="Voigt K."/>
            <person name="de Hoog G.S."/>
            <person name="Smith M.E."/>
            <person name="Heitman J."/>
            <person name="Vilgalys R."/>
            <person name="Stajich J.E."/>
        </authorList>
    </citation>
    <scope>NUCLEOTIDE SEQUENCE [LARGE SCALE GENOMIC DNA]</scope>
    <source>
        <strain evidence="1 2">CBS 357.93</strain>
    </source>
</reference>
<gene>
    <name evidence="1" type="ORF">CU097_006744</name>
</gene>
<dbReference type="AlphaFoldDB" id="A0A367JBG8"/>
<comment type="caution">
    <text evidence="1">The sequence shown here is derived from an EMBL/GenBank/DDBJ whole genome shotgun (WGS) entry which is preliminary data.</text>
</comment>
<organism evidence="1 2">
    <name type="scientific">Rhizopus azygosporus</name>
    <name type="common">Rhizopus microsporus var. azygosporus</name>
    <dbReference type="NCBI Taxonomy" id="86630"/>
    <lineage>
        <taxon>Eukaryota</taxon>
        <taxon>Fungi</taxon>
        <taxon>Fungi incertae sedis</taxon>
        <taxon>Mucoromycota</taxon>
        <taxon>Mucoromycotina</taxon>
        <taxon>Mucoromycetes</taxon>
        <taxon>Mucorales</taxon>
        <taxon>Mucorineae</taxon>
        <taxon>Rhizopodaceae</taxon>
        <taxon>Rhizopus</taxon>
    </lineage>
</organism>
<keyword evidence="2" id="KW-1185">Reference proteome</keyword>